<dbReference type="EMBL" id="DSFH01000065">
    <property type="protein sequence ID" value="HEW64453.1"/>
    <property type="molecule type" value="Genomic_DNA"/>
</dbReference>
<reference evidence="2" key="1">
    <citation type="journal article" date="2020" name="mSystems">
        <title>Genome- and Community-Level Interaction Insights into Carbon Utilization and Element Cycling Functions of Hydrothermarchaeota in Hydrothermal Sediment.</title>
        <authorList>
            <person name="Zhou Z."/>
            <person name="Liu Y."/>
            <person name="Xu W."/>
            <person name="Pan J."/>
            <person name="Luo Z.H."/>
            <person name="Li M."/>
        </authorList>
    </citation>
    <scope>NUCLEOTIDE SEQUENCE [LARGE SCALE GENOMIC DNA]</scope>
    <source>
        <strain evidence="2">SpSt-1261</strain>
    </source>
</reference>
<keyword evidence="1" id="KW-0472">Membrane</keyword>
<dbReference type="PANTHER" id="PTHR35902:SF3">
    <property type="entry name" value="NPCBM-ASSOCIATED, NEW3 DOMAIN OF ALPHA-GALACTOSIDASE"/>
    <property type="match status" value="1"/>
</dbReference>
<organism evidence="2">
    <name type="scientific">Fervidicoccus fontis</name>
    <dbReference type="NCBI Taxonomy" id="683846"/>
    <lineage>
        <taxon>Archaea</taxon>
        <taxon>Thermoproteota</taxon>
        <taxon>Thermoprotei</taxon>
        <taxon>Fervidicoccales</taxon>
        <taxon>Fervidicoccaceae</taxon>
        <taxon>Fervidicoccus</taxon>
    </lineage>
</organism>
<proteinExistence type="predicted"/>
<feature type="transmembrane region" description="Helical" evidence="1">
    <location>
        <begin position="931"/>
        <end position="953"/>
    </location>
</feature>
<accession>A0A7C2ZQJ3</accession>
<protein>
    <recommendedName>
        <fullName evidence="3">CARDB domain-containing protein</fullName>
    </recommendedName>
</protein>
<dbReference type="AlphaFoldDB" id="A0A7C2ZQJ3"/>
<dbReference type="Proteomes" id="UP000886076">
    <property type="component" value="Unassembled WGS sequence"/>
</dbReference>
<evidence type="ECO:0000313" key="2">
    <source>
        <dbReference type="EMBL" id="HEW64453.1"/>
    </source>
</evidence>
<gene>
    <name evidence="2" type="ORF">ENO39_05315</name>
</gene>
<keyword evidence="1" id="KW-0812">Transmembrane</keyword>
<dbReference type="RefSeq" id="WP_272985795.1">
    <property type="nucleotide sequence ID" value="NZ_DSFH01000065.1"/>
</dbReference>
<dbReference type="PANTHER" id="PTHR35902">
    <property type="entry name" value="S-LAYER DOMAIN-LIKE PROTEIN-RELATED"/>
    <property type="match status" value="1"/>
</dbReference>
<evidence type="ECO:0000256" key="1">
    <source>
        <dbReference type="SAM" id="Phobius"/>
    </source>
</evidence>
<keyword evidence="1" id="KW-1133">Transmembrane helix</keyword>
<sequence>MFYRKIFYLLSIIIIAASFAIIVSEAQTSEPTNTQINSINFVSSQNTPVYPGSKNAQLRIEVLFNVNASNAIGNLSSLPPGFSPSSNSGYSSAARDLYGNQVYFINASDVVYFEYYLNVNSDVSPGTYPIGFSLSYTINSTTRETDYFTIYVTVSQYPPLMVKVVSSQWNPAGYPGTQNTQLQITIENDGNSTINSAVASLSLPSGFVYTGGSIQIGTLQSNSRTTISFSGINIDKSLSPGNYTFSITLNALMSTPDGVGYDAQGTITFTVQVESIPSYYYELNLLSLKWGAASPQPVYENSRYVQLSATFLNTGQYPIFSANGTANSEYFIPISNIDSYYGSISTGGTFTLSFYFDINSTSLSQLLSQNEVPVHFNVSYMINLGNNAYIVIFSNFTSFVGIENYVGVSNGTGVSLISSGWLSSYTVYPNTDNAIYTVQIANRLPFSINGINATLFLPSGFESNGCNYASAYYGTVLQSYSSSTLQFKFNVGNIPPGIYNATLLVDYIANTGGPGSRLFNLFQVQLNITGESNTLEVVDSSFPLSSADTFSLGDQFRLTIRNLGYDSMNYPVLTVNLPPGITYSNTNTSVFSILPYTPSVSLPSQLTVQSLQAYYQQVLSSSQQSSTQQSGIQKGSTITFSFPLNINVNSTGIYTANATLSFVDAWGNIRNTSISFQIPVLGNIRYIDVKVFGSLDIRSRYTNMTVVICNYGSSPAYNVYVTLSPPSTITSGASSSLLLATPSVFYIKEIPPNSNVSFPVTFAFNPLGAQSFSGASTIINYGVAPLNIQISYEDPQGNSKSFTTSLALSIEPFIDIALTGGQAVYSSNDIKVTGTLINYGSSTAYRVEVVGSTGKQTSSYFVGDIDPSSQYAFRVDIPASQYVPIVNITISYYNAFNENINRTLQLSVINQQVNETSATTTTSTSEMPEEYIIALFIVAIFLLGAGYIIYRMYKTHKKDIEKRLPE</sequence>
<evidence type="ECO:0008006" key="3">
    <source>
        <dbReference type="Google" id="ProtNLM"/>
    </source>
</evidence>
<name>A0A7C2ZQJ3_9CREN</name>
<comment type="caution">
    <text evidence="2">The sequence shown here is derived from an EMBL/GenBank/DDBJ whole genome shotgun (WGS) entry which is preliminary data.</text>
</comment>